<dbReference type="Proteomes" id="UP000275408">
    <property type="component" value="Unassembled WGS sequence"/>
</dbReference>
<gene>
    <name evidence="1" type="ORF">pdam_00010935</name>
</gene>
<comment type="caution">
    <text evidence="1">The sequence shown here is derived from an EMBL/GenBank/DDBJ whole genome shotgun (WGS) entry which is preliminary data.</text>
</comment>
<organism evidence="1 2">
    <name type="scientific">Pocillopora damicornis</name>
    <name type="common">Cauliflower coral</name>
    <name type="synonym">Millepora damicornis</name>
    <dbReference type="NCBI Taxonomy" id="46731"/>
    <lineage>
        <taxon>Eukaryota</taxon>
        <taxon>Metazoa</taxon>
        <taxon>Cnidaria</taxon>
        <taxon>Anthozoa</taxon>
        <taxon>Hexacorallia</taxon>
        <taxon>Scleractinia</taxon>
        <taxon>Astrocoeniina</taxon>
        <taxon>Pocilloporidae</taxon>
        <taxon>Pocillopora</taxon>
    </lineage>
</organism>
<accession>A0A3M6UGY5</accession>
<protein>
    <submittedName>
        <fullName evidence="1">Uncharacterized protein</fullName>
    </submittedName>
</protein>
<dbReference type="AlphaFoldDB" id="A0A3M6UGY5"/>
<proteinExistence type="predicted"/>
<evidence type="ECO:0000313" key="2">
    <source>
        <dbReference type="Proteomes" id="UP000275408"/>
    </source>
</evidence>
<feature type="non-terminal residue" evidence="1">
    <location>
        <position position="1"/>
    </location>
</feature>
<keyword evidence="2" id="KW-1185">Reference proteome</keyword>
<name>A0A3M6UGY5_POCDA</name>
<reference evidence="1 2" key="1">
    <citation type="journal article" date="2018" name="Sci. Rep.">
        <title>Comparative analysis of the Pocillopora damicornis genome highlights role of immune system in coral evolution.</title>
        <authorList>
            <person name="Cunning R."/>
            <person name="Bay R.A."/>
            <person name="Gillette P."/>
            <person name="Baker A.C."/>
            <person name="Traylor-Knowles N."/>
        </authorList>
    </citation>
    <scope>NUCLEOTIDE SEQUENCE [LARGE SCALE GENOMIC DNA]</scope>
    <source>
        <strain evidence="1">RSMAS</strain>
        <tissue evidence="1">Whole animal</tissue>
    </source>
</reference>
<evidence type="ECO:0000313" key="1">
    <source>
        <dbReference type="EMBL" id="RMX52937.1"/>
    </source>
</evidence>
<dbReference type="EMBL" id="RCHS01001556">
    <property type="protein sequence ID" value="RMX52937.1"/>
    <property type="molecule type" value="Genomic_DNA"/>
</dbReference>
<feature type="non-terminal residue" evidence="1">
    <location>
        <position position="149"/>
    </location>
</feature>
<sequence length="149" mass="17018">LKQRRQFPHDLKYPHLSAGNFWESFDYRISLSSSAIEDFTGLSCLDRLLYVINIFSPERSQIVLYFQISYLTTSALFSGVSLLTITAINVDRLLALNRNSCVEGIPVLASQIPTLELPSHMLKTRLIDEIYLCGWESWVSEELIKTSLD</sequence>